<keyword evidence="7 9" id="KW-1133">Transmembrane helix</keyword>
<dbReference type="AlphaFoldDB" id="F8L4C1"/>
<keyword evidence="11" id="KW-1185">Reference proteome</keyword>
<sequence length="405" mass="45139">MKINHFVGGILLVAGTTIGAGMLALPVMTSFVGFVPSLLIFAVCWLVMLATAFFFLDVNFAIEGEINLISMAHKTLGTWGKALSWIVYLLLLYSLTAAYIAAGAPLFQMAITALTGYEIPLWVAHFALPVIFGGFVYLGTLGVDVVNRFLMLGLCISYLLLIGFLPEHIHGKLLTHIDWNPTFVALPVVITSFGYHIIIPSLTTYMHHDKKHLQWTLLIGSIIPLVIYILWQVVILGIVPLEGKVSLVEAWKQGLSVTQPLAQIVQNQWIKVGAHFFSFFAIVTSFLGVSLSLSDFLTDGFKLKKTWEGRLFAILLTFIPPLIFVFTYQRGFIIALEYAAAFVAILLIFLPAIMAWHLEKPKFYKTTGGRILLIAIMIFAFFIVLISVLEQWGYFKPLIAKYVSI</sequence>
<dbReference type="eggNOG" id="COG0814">
    <property type="taxonomic scope" value="Bacteria"/>
</dbReference>
<dbReference type="GO" id="GO:0015173">
    <property type="term" value="F:aromatic amino acid transmembrane transporter activity"/>
    <property type="evidence" value="ECO:0007669"/>
    <property type="project" value="InterPro"/>
</dbReference>
<evidence type="ECO:0000256" key="8">
    <source>
        <dbReference type="ARBA" id="ARBA00023136"/>
    </source>
</evidence>
<feature type="transmembrane region" description="Helical" evidence="9">
    <location>
        <begin position="119"/>
        <end position="138"/>
    </location>
</feature>
<proteinExistence type="predicted"/>
<feature type="transmembrane region" description="Helical" evidence="9">
    <location>
        <begin position="83"/>
        <end position="107"/>
    </location>
</feature>
<keyword evidence="6" id="KW-0029">Amino-acid transport</keyword>
<dbReference type="KEGG" id="sng:SNE_A22950"/>
<dbReference type="Pfam" id="PF03222">
    <property type="entry name" value="Trp_Tyr_perm"/>
    <property type="match status" value="1"/>
</dbReference>
<dbReference type="InterPro" id="IPR018227">
    <property type="entry name" value="Amino_acid_transport_2"/>
</dbReference>
<dbReference type="EMBL" id="FR872582">
    <property type="protein sequence ID" value="CCB90172.1"/>
    <property type="molecule type" value="Genomic_DNA"/>
</dbReference>
<feature type="transmembrane region" description="Helical" evidence="9">
    <location>
        <begin position="334"/>
        <end position="358"/>
    </location>
</feature>
<comment type="subcellular location">
    <subcellularLocation>
        <location evidence="1">Cell inner membrane</location>
        <topology evidence="1">Multi-pass membrane protein</topology>
    </subcellularLocation>
</comment>
<accession>F8L4C1</accession>
<evidence type="ECO:0000256" key="3">
    <source>
        <dbReference type="ARBA" id="ARBA00022475"/>
    </source>
</evidence>
<feature type="transmembrane region" description="Helical" evidence="9">
    <location>
        <begin position="309"/>
        <end position="328"/>
    </location>
</feature>
<name>F8L4C1_SIMNZ</name>
<evidence type="ECO:0000256" key="6">
    <source>
        <dbReference type="ARBA" id="ARBA00022970"/>
    </source>
</evidence>
<feature type="transmembrane region" description="Helical" evidence="9">
    <location>
        <begin position="145"/>
        <end position="165"/>
    </location>
</feature>
<feature type="transmembrane region" description="Helical" evidence="9">
    <location>
        <begin position="276"/>
        <end position="297"/>
    </location>
</feature>
<dbReference type="Proteomes" id="UP000000496">
    <property type="component" value="Chromosome gsn.131"/>
</dbReference>
<keyword evidence="4" id="KW-0997">Cell inner membrane</keyword>
<reference evidence="10 11" key="2">
    <citation type="journal article" date="2011" name="Mol. Biol. Evol.">
        <title>Unity in variety--the pan-genome of the Chlamydiae.</title>
        <authorList>
            <person name="Collingro A."/>
            <person name="Tischler P."/>
            <person name="Weinmaier T."/>
            <person name="Penz T."/>
            <person name="Heinz E."/>
            <person name="Brunham R.C."/>
            <person name="Read T.D."/>
            <person name="Bavoil P.M."/>
            <person name="Sachse K."/>
            <person name="Kahane S."/>
            <person name="Friedman M.G."/>
            <person name="Rattei T."/>
            <person name="Myers G.S."/>
            <person name="Horn M."/>
        </authorList>
    </citation>
    <scope>NUCLEOTIDE SEQUENCE [LARGE SCALE GENOMIC DNA]</scope>
    <source>
        <strain evidence="11">ATCC VR-1471 / Z</strain>
    </source>
</reference>
<keyword evidence="3" id="KW-1003">Cell membrane</keyword>
<dbReference type="PANTHER" id="PTHR46997">
    <property type="entry name" value="LOW AFFINITY TRYPTOPHAN PERMEASE-RELATED"/>
    <property type="match status" value="1"/>
</dbReference>
<dbReference type="OrthoDB" id="18749at2"/>
<dbReference type="STRING" id="331113.SNE_A22950"/>
<protein>
    <submittedName>
        <fullName evidence="10">Tyrosine-specific transport protein</fullName>
    </submittedName>
</protein>
<evidence type="ECO:0000313" key="10">
    <source>
        <dbReference type="EMBL" id="CCB90172.1"/>
    </source>
</evidence>
<evidence type="ECO:0000256" key="2">
    <source>
        <dbReference type="ARBA" id="ARBA00022448"/>
    </source>
</evidence>
<feature type="transmembrane region" description="Helical" evidence="9">
    <location>
        <begin position="370"/>
        <end position="389"/>
    </location>
</feature>
<feature type="transmembrane region" description="Helical" evidence="9">
    <location>
        <begin position="185"/>
        <end position="205"/>
    </location>
</feature>
<evidence type="ECO:0000256" key="5">
    <source>
        <dbReference type="ARBA" id="ARBA00022692"/>
    </source>
</evidence>
<dbReference type="GO" id="GO:0003333">
    <property type="term" value="P:amino acid transmembrane transport"/>
    <property type="evidence" value="ECO:0007669"/>
    <property type="project" value="InterPro"/>
</dbReference>
<feature type="transmembrane region" description="Helical" evidence="9">
    <location>
        <begin position="217"/>
        <end position="239"/>
    </location>
</feature>
<evidence type="ECO:0000313" key="11">
    <source>
        <dbReference type="Proteomes" id="UP000000496"/>
    </source>
</evidence>
<dbReference type="PANTHER" id="PTHR46997:SF2">
    <property type="entry name" value="TYROSINE-SPECIFIC TRANSPORT SYSTEM"/>
    <property type="match status" value="1"/>
</dbReference>
<dbReference type="GO" id="GO:0005886">
    <property type="term" value="C:plasma membrane"/>
    <property type="evidence" value="ECO:0007669"/>
    <property type="project" value="UniProtKB-SubCell"/>
</dbReference>
<dbReference type="InterPro" id="IPR013059">
    <property type="entry name" value="Trp_tyr_transpt"/>
</dbReference>
<dbReference type="RefSeq" id="WP_013944638.1">
    <property type="nucleotide sequence ID" value="NC_015713.1"/>
</dbReference>
<feature type="transmembrane region" description="Helical" evidence="9">
    <location>
        <begin position="7"/>
        <end position="32"/>
    </location>
</feature>
<keyword evidence="8 9" id="KW-0472">Membrane</keyword>
<dbReference type="Gene3D" id="1.20.1740.10">
    <property type="entry name" value="Amino acid/polyamine transporter I"/>
    <property type="match status" value="1"/>
</dbReference>
<keyword evidence="2" id="KW-0813">Transport</keyword>
<feature type="transmembrane region" description="Helical" evidence="9">
    <location>
        <begin position="38"/>
        <end position="62"/>
    </location>
</feature>
<evidence type="ECO:0000256" key="9">
    <source>
        <dbReference type="SAM" id="Phobius"/>
    </source>
</evidence>
<reference key="1">
    <citation type="journal article" date="2011" name="Mol. Biol. Evol.">
        <title>Unity in variety -- the pan-genome of the Chlamydiae.</title>
        <authorList>
            <person name="Collingro A."/>
            <person name="Tischler P."/>
            <person name="Weinmaier T."/>
            <person name="Penz T."/>
            <person name="Heinz E."/>
            <person name="Brunham R.C."/>
            <person name="Read T.D."/>
            <person name="Bavoil P.M."/>
            <person name="Sachse K."/>
            <person name="Kahane S."/>
            <person name="Friedman M.G."/>
            <person name="Rattei T."/>
            <person name="Myers G.S.A."/>
            <person name="Horn M."/>
        </authorList>
    </citation>
    <scope>NUCLEOTIDE SEQUENCE</scope>
    <source>
        <strain>Z</strain>
    </source>
</reference>
<dbReference type="HOGENOM" id="CLU_038102_3_0_0"/>
<dbReference type="PRINTS" id="PR00166">
    <property type="entry name" value="AROAAPRMEASE"/>
</dbReference>
<keyword evidence="5 9" id="KW-0812">Transmembrane</keyword>
<evidence type="ECO:0000256" key="4">
    <source>
        <dbReference type="ARBA" id="ARBA00022519"/>
    </source>
</evidence>
<organism evidence="10 11">
    <name type="scientific">Simkania negevensis (strain ATCC VR-1471 / DSM 27360 / Z)</name>
    <dbReference type="NCBI Taxonomy" id="331113"/>
    <lineage>
        <taxon>Bacteria</taxon>
        <taxon>Pseudomonadati</taxon>
        <taxon>Chlamydiota</taxon>
        <taxon>Chlamydiia</taxon>
        <taxon>Parachlamydiales</taxon>
        <taxon>Simkaniaceae</taxon>
        <taxon>Simkania</taxon>
    </lineage>
</organism>
<evidence type="ECO:0000256" key="1">
    <source>
        <dbReference type="ARBA" id="ARBA00004429"/>
    </source>
</evidence>
<evidence type="ECO:0000256" key="7">
    <source>
        <dbReference type="ARBA" id="ARBA00022989"/>
    </source>
</evidence>
<gene>
    <name evidence="10" type="primary">tyrP-C</name>
    <name evidence="10" type="ordered locus">SNE_A22950</name>
</gene>